<dbReference type="InterPro" id="IPR008979">
    <property type="entry name" value="Galactose-bd-like_sf"/>
</dbReference>
<dbReference type="NCBIfam" id="TIGR04183">
    <property type="entry name" value="Por_Secre_tail"/>
    <property type="match status" value="1"/>
</dbReference>
<dbReference type="Pfam" id="PF18962">
    <property type="entry name" value="Por_Secre_tail"/>
    <property type="match status" value="1"/>
</dbReference>
<feature type="domain" description="Fibronectin type-III" evidence="10">
    <location>
        <begin position="645"/>
        <end position="730"/>
    </location>
</feature>
<evidence type="ECO:0000256" key="4">
    <source>
        <dbReference type="ARBA" id="ARBA00022737"/>
    </source>
</evidence>
<dbReference type="InterPro" id="IPR013783">
    <property type="entry name" value="Ig-like_fold"/>
</dbReference>
<dbReference type="InterPro" id="IPR008928">
    <property type="entry name" value="6-hairpin_glycosidase_sf"/>
</dbReference>
<name>A0A418M5Q9_9BACT</name>
<keyword evidence="4" id="KW-0677">Repeat</keyword>
<dbReference type="RefSeq" id="WP_119669005.1">
    <property type="nucleotide sequence ID" value="NZ_QXED01000005.1"/>
</dbReference>
<keyword evidence="8" id="KW-0119">Carbohydrate metabolism</keyword>
<evidence type="ECO:0000256" key="1">
    <source>
        <dbReference type="ARBA" id="ARBA00000966"/>
    </source>
</evidence>
<dbReference type="EC" id="3.2.1.4" evidence="3"/>
<evidence type="ECO:0000259" key="10">
    <source>
        <dbReference type="PROSITE" id="PS50853"/>
    </source>
</evidence>
<dbReference type="SUPFAM" id="SSF49265">
    <property type="entry name" value="Fibronectin type III"/>
    <property type="match status" value="2"/>
</dbReference>
<dbReference type="InterPro" id="IPR050991">
    <property type="entry name" value="ECM_Regulatory_Proteins"/>
</dbReference>
<protein>
    <recommendedName>
        <fullName evidence="3">cellulase</fullName>
        <ecNumber evidence="3">3.2.1.4</ecNumber>
    </recommendedName>
</protein>
<dbReference type="GO" id="GO:0030245">
    <property type="term" value="P:cellulose catabolic process"/>
    <property type="evidence" value="ECO:0007669"/>
    <property type="project" value="UniProtKB-KW"/>
</dbReference>
<dbReference type="PRINTS" id="PR00735">
    <property type="entry name" value="GLHYDRLASE8"/>
</dbReference>
<dbReference type="PANTHER" id="PTHR46708:SF2">
    <property type="entry name" value="FIBRONECTIN TYPE-III DOMAIN-CONTAINING PROTEIN"/>
    <property type="match status" value="1"/>
</dbReference>
<comment type="similarity">
    <text evidence="2">Belongs to the glycosyl hydrolase 8 (cellulase D) family.</text>
</comment>
<sequence length="977" mass="105167">MKQLSTCALFFILMLSLNGWAQTPQRPFPQQVTYAQGFKPTTVSSADVQAAYAYWKANYVDNCGNGVYRVKYDTPNETVSEGIGYGMLLTAYFGDKTLFDGLWQYHKNFRDANGLMHWKIGGCAGGILGQNSATDGELDVAMALIIANQQWPGTTAPHNYQADATYLINKMKQHETVVTGSGLHVLKPGDTFGGEDCMNQSYASPAYYRAFAQHVPADAAYWTNMARDAYVMLNANAHPSTGLVSDWQHSNGTPGGGCTQYGFRNGGVDYLYDACRTPWRFAIDYLWSGNTSAKTWLDRVTDWVAGPVGGIANVKDGYRRDGSVIGTFPSVCFTGAFAVGAMAKSQNRVDAFASFVKNQDLTYERYFGHSLRVLYMLAMTGNFWDPTTNPSSTPDTQAPSAPTNLAASNVTQQEFTLTWSASTDNVGVSSYDILRNGTVIGQSSTTSFVVSGLSPSTTYTMTVRARDNAGNLSTASNGLTVTTPAATSSDLTVYGDALNASWQNWSWSTGTDYSGTAVVKVGSYSMGVRMYNAWGGLSLRSDNLIRTADYPGGIQFWAYGGSTGNQLQLYTQRDDSGAESRHVAINVPASSWKQFTVSWADLGNPTQIRRINLQDAVGSGHSLFIDDLRLSTAGAPPADTQAPTIPATLVASSITQTSFTLGWTASTDNVGVTAYEIYRNGTKVGETSGTSYNLTGLNAGTTYTMTVKARDAAGNTSSASNALNVTTLPTSQPDAVIYGDALASGWENWSWSLPGGSPNFASTSPVQVGNQSLAVSVNTDWSALSLRSANAVNPAQYPGGLRFWIHGGPTGAKLQLYVHTDDNTNLSATKALDVPANTWQQYTVGWNELGNPGTVKRINFQDRGVRNGQSYTFYVDQLTLRTSTGARQAAPERPLAASLSPNPSAGLCRLQWDTPQAGQLALTLVGLNGRTVSEQTKAVQAGANTLELDFQNLPAGLYLLNARQDATRRTFKLIIER</sequence>
<comment type="caution">
    <text evidence="11">The sequence shown here is derived from an EMBL/GenBank/DDBJ whole genome shotgun (WGS) entry which is preliminary data.</text>
</comment>
<keyword evidence="6" id="KW-0136">Cellulose degradation</keyword>
<keyword evidence="9" id="KW-0732">Signal</keyword>
<dbReference type="OrthoDB" id="9803461at2"/>
<feature type="domain" description="Fibronectin type-III" evidence="10">
    <location>
        <begin position="401"/>
        <end position="486"/>
    </location>
</feature>
<dbReference type="CDD" id="cd00063">
    <property type="entry name" value="FN3"/>
    <property type="match status" value="2"/>
</dbReference>
<dbReference type="GO" id="GO:0008810">
    <property type="term" value="F:cellulase activity"/>
    <property type="evidence" value="ECO:0007669"/>
    <property type="project" value="UniProtKB-EC"/>
</dbReference>
<dbReference type="Proteomes" id="UP000283523">
    <property type="component" value="Unassembled WGS sequence"/>
</dbReference>
<keyword evidence="12" id="KW-1185">Reference proteome</keyword>
<evidence type="ECO:0000256" key="7">
    <source>
        <dbReference type="ARBA" id="ARBA00023295"/>
    </source>
</evidence>
<proteinExistence type="inferred from homology"/>
<evidence type="ECO:0000313" key="12">
    <source>
        <dbReference type="Proteomes" id="UP000283523"/>
    </source>
</evidence>
<dbReference type="Gene3D" id="2.60.40.10">
    <property type="entry name" value="Immunoglobulins"/>
    <property type="match status" value="2"/>
</dbReference>
<dbReference type="Pfam" id="PF00041">
    <property type="entry name" value="fn3"/>
    <property type="match status" value="2"/>
</dbReference>
<keyword evidence="8" id="KW-0624">Polysaccharide degradation</keyword>
<dbReference type="InterPro" id="IPR002037">
    <property type="entry name" value="Glyco_hydro_8"/>
</dbReference>
<gene>
    <name evidence="11" type="ORF">DYU11_17470</name>
</gene>
<evidence type="ECO:0000313" key="11">
    <source>
        <dbReference type="EMBL" id="RIV21213.1"/>
    </source>
</evidence>
<dbReference type="EMBL" id="QXED01000005">
    <property type="protein sequence ID" value="RIV21213.1"/>
    <property type="molecule type" value="Genomic_DNA"/>
</dbReference>
<evidence type="ECO:0000256" key="9">
    <source>
        <dbReference type="SAM" id="SignalP"/>
    </source>
</evidence>
<dbReference type="InterPro" id="IPR012341">
    <property type="entry name" value="6hp_glycosidase-like_sf"/>
</dbReference>
<dbReference type="InterPro" id="IPR026444">
    <property type="entry name" value="Secre_tail"/>
</dbReference>
<evidence type="ECO:0000256" key="6">
    <source>
        <dbReference type="ARBA" id="ARBA00023001"/>
    </source>
</evidence>
<reference evidence="11 12" key="1">
    <citation type="submission" date="2018-08" db="EMBL/GenBank/DDBJ databases">
        <title>Fibrisoma montanum sp. nov., isolated from Danxia mountain soil.</title>
        <authorList>
            <person name="Huang Y."/>
        </authorList>
    </citation>
    <scope>NUCLEOTIDE SEQUENCE [LARGE SCALE GENOMIC DNA]</scope>
    <source>
        <strain evidence="11 12">HYT19</strain>
    </source>
</reference>
<feature type="chain" id="PRO_5019574926" description="cellulase" evidence="9">
    <location>
        <begin position="22"/>
        <end position="977"/>
    </location>
</feature>
<dbReference type="InterPro" id="IPR036116">
    <property type="entry name" value="FN3_sf"/>
</dbReference>
<comment type="catalytic activity">
    <reaction evidence="1">
        <text>Endohydrolysis of (1-&gt;4)-beta-D-glucosidic linkages in cellulose, lichenin and cereal beta-D-glucans.</text>
        <dbReference type="EC" id="3.2.1.4"/>
    </reaction>
</comment>
<organism evidence="11 12">
    <name type="scientific">Fibrisoma montanum</name>
    <dbReference type="NCBI Taxonomy" id="2305895"/>
    <lineage>
        <taxon>Bacteria</taxon>
        <taxon>Pseudomonadati</taxon>
        <taxon>Bacteroidota</taxon>
        <taxon>Cytophagia</taxon>
        <taxon>Cytophagales</taxon>
        <taxon>Spirosomataceae</taxon>
        <taxon>Fibrisoma</taxon>
    </lineage>
</organism>
<feature type="signal peptide" evidence="9">
    <location>
        <begin position="1"/>
        <end position="21"/>
    </location>
</feature>
<evidence type="ECO:0000256" key="2">
    <source>
        <dbReference type="ARBA" id="ARBA00009209"/>
    </source>
</evidence>
<accession>A0A418M5Q9</accession>
<keyword evidence="7" id="KW-0326">Glycosidase</keyword>
<dbReference type="AlphaFoldDB" id="A0A418M5Q9"/>
<evidence type="ECO:0000256" key="5">
    <source>
        <dbReference type="ARBA" id="ARBA00022801"/>
    </source>
</evidence>
<dbReference type="PANTHER" id="PTHR46708">
    <property type="entry name" value="TENASCIN"/>
    <property type="match status" value="1"/>
</dbReference>
<dbReference type="Gene3D" id="2.60.120.430">
    <property type="entry name" value="Galactose-binding lectin"/>
    <property type="match status" value="2"/>
</dbReference>
<evidence type="ECO:0000256" key="3">
    <source>
        <dbReference type="ARBA" id="ARBA00012601"/>
    </source>
</evidence>
<dbReference type="SMART" id="SM00060">
    <property type="entry name" value="FN3"/>
    <property type="match status" value="2"/>
</dbReference>
<dbReference type="SUPFAM" id="SSF49785">
    <property type="entry name" value="Galactose-binding domain-like"/>
    <property type="match status" value="2"/>
</dbReference>
<dbReference type="SUPFAM" id="SSF48208">
    <property type="entry name" value="Six-hairpin glycosidases"/>
    <property type="match status" value="1"/>
</dbReference>
<evidence type="ECO:0000256" key="8">
    <source>
        <dbReference type="ARBA" id="ARBA00023326"/>
    </source>
</evidence>
<dbReference type="Gene3D" id="1.50.10.10">
    <property type="match status" value="1"/>
</dbReference>
<dbReference type="InterPro" id="IPR003961">
    <property type="entry name" value="FN3_dom"/>
</dbReference>
<dbReference type="PROSITE" id="PS50853">
    <property type="entry name" value="FN3"/>
    <property type="match status" value="2"/>
</dbReference>
<keyword evidence="5" id="KW-0378">Hydrolase</keyword>
<dbReference type="Pfam" id="PF01270">
    <property type="entry name" value="Glyco_hydro_8"/>
    <property type="match status" value="1"/>
</dbReference>